<proteinExistence type="predicted"/>
<feature type="non-terminal residue" evidence="2">
    <location>
        <position position="1"/>
    </location>
</feature>
<dbReference type="InterPro" id="IPR001846">
    <property type="entry name" value="VWF_type-D"/>
</dbReference>
<dbReference type="SMART" id="SM00216">
    <property type="entry name" value="VWD"/>
    <property type="match status" value="1"/>
</dbReference>
<feature type="domain" description="VWFD" evidence="1">
    <location>
        <begin position="194"/>
        <end position="355"/>
    </location>
</feature>
<evidence type="ECO:0000313" key="2">
    <source>
        <dbReference type="EMBL" id="CAL4158077.1"/>
    </source>
</evidence>
<name>A0AAV2S412_MEGNR</name>
<dbReference type="PROSITE" id="PS51233">
    <property type="entry name" value="VWFD"/>
    <property type="match status" value="1"/>
</dbReference>
<dbReference type="Proteomes" id="UP001497623">
    <property type="component" value="Unassembled WGS sequence"/>
</dbReference>
<evidence type="ECO:0000259" key="1">
    <source>
        <dbReference type="PROSITE" id="PS51233"/>
    </source>
</evidence>
<accession>A0AAV2S412</accession>
<comment type="caution">
    <text evidence="2">The sequence shown here is derived from an EMBL/GenBank/DDBJ whole genome shotgun (WGS) entry which is preliminary data.</text>
</comment>
<dbReference type="InterPro" id="IPR050733">
    <property type="entry name" value="Vitellogenin/Apolipophorin"/>
</dbReference>
<evidence type="ECO:0000313" key="3">
    <source>
        <dbReference type="Proteomes" id="UP001497623"/>
    </source>
</evidence>
<organism evidence="2 3">
    <name type="scientific">Meganyctiphanes norvegica</name>
    <name type="common">Northern krill</name>
    <name type="synonym">Thysanopoda norvegica</name>
    <dbReference type="NCBI Taxonomy" id="48144"/>
    <lineage>
        <taxon>Eukaryota</taxon>
        <taxon>Metazoa</taxon>
        <taxon>Ecdysozoa</taxon>
        <taxon>Arthropoda</taxon>
        <taxon>Crustacea</taxon>
        <taxon>Multicrustacea</taxon>
        <taxon>Malacostraca</taxon>
        <taxon>Eumalacostraca</taxon>
        <taxon>Eucarida</taxon>
        <taxon>Euphausiacea</taxon>
        <taxon>Euphausiidae</taxon>
        <taxon>Meganyctiphanes</taxon>
    </lineage>
</organism>
<dbReference type="GO" id="GO:0005319">
    <property type="term" value="F:lipid transporter activity"/>
    <property type="evidence" value="ECO:0007669"/>
    <property type="project" value="TreeGrafter"/>
</dbReference>
<dbReference type="PANTHER" id="PTHR23345">
    <property type="entry name" value="VITELLOGENIN-RELATED"/>
    <property type="match status" value="1"/>
</dbReference>
<sequence length="386" mass="43788">SCFDVQWTSPSLLRMFTLSELLSRDLTSDLNAKLYLTEDCQGPQPTLKVQGSLRLSEEKKQSLITESKGDCTPDPDFTHVIIPEYDRVRLQLDWASGTPPQFVNLTHWIGDILQGGVFPSISFNHLNVNNQPLQTVFEATKSLKTSKWSVGVKKSSEVSMVHSVQLPRLVEELLSPRPFKLTLFNKIVMGDTHPICAASDTKVRTFDSFVFDIEPWQCWIVLVNDCWGSDFMITYRKLDKLEVQILWPAGGIRIDMDQSTIKVNLQKVNDEDHTGHYHMFYFEDSTLAMLSNGLSVRVSKQISITVPSRLKGKVCGLCGNMDGEMTSEMEGPQGCIFTDPKLFSLSWMVSGDKCNSWNVYAKQSKIFQLRKTCSKRRNINTGFYLD</sequence>
<keyword evidence="3" id="KW-1185">Reference proteome</keyword>
<gene>
    <name evidence="2" type="ORF">MNOR_LOCUS32033</name>
</gene>
<reference evidence="2 3" key="1">
    <citation type="submission" date="2024-05" db="EMBL/GenBank/DDBJ databases">
        <authorList>
            <person name="Wallberg A."/>
        </authorList>
    </citation>
    <scope>NUCLEOTIDE SEQUENCE [LARGE SCALE GENOMIC DNA]</scope>
</reference>
<dbReference type="PANTHER" id="PTHR23345:SF15">
    <property type="entry name" value="VITELLOGENIN 1-RELATED"/>
    <property type="match status" value="1"/>
</dbReference>
<dbReference type="Pfam" id="PF00094">
    <property type="entry name" value="VWD"/>
    <property type="match status" value="1"/>
</dbReference>
<dbReference type="AlphaFoldDB" id="A0AAV2S412"/>
<protein>
    <recommendedName>
        <fullName evidence="1">VWFD domain-containing protein</fullName>
    </recommendedName>
</protein>
<dbReference type="EMBL" id="CAXKWB010042559">
    <property type="protein sequence ID" value="CAL4158077.1"/>
    <property type="molecule type" value="Genomic_DNA"/>
</dbReference>
<feature type="non-terminal residue" evidence="2">
    <location>
        <position position="386"/>
    </location>
</feature>